<reference evidence="2 3" key="1">
    <citation type="journal article" date="2018" name="PLoS Genet.">
        <title>Population sequencing reveals clonal diversity and ancestral inbreeding in the grapevine cultivar Chardonnay.</title>
        <authorList>
            <person name="Roach M.J."/>
            <person name="Johnson D.L."/>
            <person name="Bohlmann J."/>
            <person name="van Vuuren H.J."/>
            <person name="Jones S.J."/>
            <person name="Pretorius I.S."/>
            <person name="Schmidt S.A."/>
            <person name="Borneman A.R."/>
        </authorList>
    </citation>
    <scope>NUCLEOTIDE SEQUENCE [LARGE SCALE GENOMIC DNA]</scope>
    <source>
        <strain evidence="3">cv. Chardonnay</strain>
        <tissue evidence="2">Leaf</tissue>
    </source>
</reference>
<evidence type="ECO:0000256" key="1">
    <source>
        <dbReference type="SAM" id="MobiDB-lite"/>
    </source>
</evidence>
<feature type="compositionally biased region" description="Gly residues" evidence="1">
    <location>
        <begin position="30"/>
        <end position="41"/>
    </location>
</feature>
<dbReference type="EMBL" id="QGNW01000007">
    <property type="protein sequence ID" value="RVX20334.1"/>
    <property type="molecule type" value="Genomic_DNA"/>
</dbReference>
<sequence length="528" mass="57362">MRGRLPNPRSLTNVTRHTLISSSSFSTSSGRGGGRGRGLGGASPFDFASGAPEKPEPTADPNSESSESPFPLGLGHGRGKPPSQPSAPTLPSFSSFASTGIGRGRGRLTAHPTDSVPQQSPDFAPKKPIFFSKEDAADSAPKPQSQLGTTPPEENNLPVSILSALSGGAGRGQPLKQTPAPPKEENRHLRQPRQPVFRSPQQPVAGPPQPRLSREEAVKKAVGILSRGGDGGGDGDGDEGGRGRGFRGRGRGRGRGAQGWMGRGRGRGRGRMGDRRGRGGDAQDDYGAGLYLGDNADAEKLSNKIGLENMSKLDEAFEEMSGRVLPSPIEDAYLDALHTNCSIEFEPEYLMEEFGTNPDIDENPPIPLRDALEKMKPFLMQYEGIQSQEEWEVLPASMGRSIAEQVTTLEREVMKETMENVPYLKELVDYYSGPDRVTAKKQQEELERVAKTLPETAPNSVKRFTDRAILSLQRGMLGFLRKSRDWNECCGIYSTSTPHRGPFVLSLLEEFHLMFYSSVGFQFVIQKG</sequence>
<evidence type="ECO:0000313" key="2">
    <source>
        <dbReference type="EMBL" id="RVX20334.1"/>
    </source>
</evidence>
<feature type="region of interest" description="Disordered" evidence="1">
    <location>
        <begin position="1"/>
        <end position="284"/>
    </location>
</feature>
<proteinExistence type="predicted"/>
<gene>
    <name evidence="2" type="ORF">CK203_004587</name>
</gene>
<organism evidence="2 3">
    <name type="scientific">Vitis vinifera</name>
    <name type="common">Grape</name>
    <dbReference type="NCBI Taxonomy" id="29760"/>
    <lineage>
        <taxon>Eukaryota</taxon>
        <taxon>Viridiplantae</taxon>
        <taxon>Streptophyta</taxon>
        <taxon>Embryophyta</taxon>
        <taxon>Tracheophyta</taxon>
        <taxon>Spermatophyta</taxon>
        <taxon>Magnoliopsida</taxon>
        <taxon>eudicotyledons</taxon>
        <taxon>Gunneridae</taxon>
        <taxon>Pentapetalae</taxon>
        <taxon>rosids</taxon>
        <taxon>Vitales</taxon>
        <taxon>Vitaceae</taxon>
        <taxon>Viteae</taxon>
        <taxon>Vitis</taxon>
    </lineage>
</organism>
<name>A0A438KGL2_VITVI</name>
<feature type="compositionally biased region" description="Polar residues" evidence="1">
    <location>
        <begin position="86"/>
        <end position="98"/>
    </location>
</feature>
<evidence type="ECO:0008006" key="4">
    <source>
        <dbReference type="Google" id="ProtNLM"/>
    </source>
</evidence>
<feature type="compositionally biased region" description="Polar residues" evidence="1">
    <location>
        <begin position="9"/>
        <end position="20"/>
    </location>
</feature>
<accession>A0A438KGL2</accession>
<feature type="compositionally biased region" description="Basic residues" evidence="1">
    <location>
        <begin position="244"/>
        <end position="254"/>
    </location>
</feature>
<dbReference type="PANTHER" id="PTHR47911">
    <property type="entry name" value="HYDROXYPROLINE-RICH GLYCOPROTEIN-LIKE"/>
    <property type="match status" value="1"/>
</dbReference>
<evidence type="ECO:0000313" key="3">
    <source>
        <dbReference type="Proteomes" id="UP000288805"/>
    </source>
</evidence>
<feature type="compositionally biased region" description="Basic and acidic residues" evidence="1">
    <location>
        <begin position="271"/>
        <end position="281"/>
    </location>
</feature>
<dbReference type="AlphaFoldDB" id="A0A438KGL2"/>
<dbReference type="PANTHER" id="PTHR47911:SF1">
    <property type="entry name" value="OS06G0664400 PROTEIN"/>
    <property type="match status" value="1"/>
</dbReference>
<protein>
    <recommendedName>
        <fullName evidence="4">Hydroxyproline-rich glycoprotein family protein</fullName>
    </recommendedName>
</protein>
<feature type="compositionally biased region" description="Polar residues" evidence="1">
    <location>
        <begin position="142"/>
        <end position="153"/>
    </location>
</feature>
<comment type="caution">
    <text evidence="2">The sequence shown here is derived from an EMBL/GenBank/DDBJ whole genome shotgun (WGS) entry which is preliminary data.</text>
</comment>
<dbReference type="Proteomes" id="UP000288805">
    <property type="component" value="Unassembled WGS sequence"/>
</dbReference>